<accession>A0A429ZKA5</accession>
<dbReference type="EMBL" id="NGJT01000010">
    <property type="protein sequence ID" value="RST94124.1"/>
    <property type="molecule type" value="Genomic_DNA"/>
</dbReference>
<dbReference type="AlphaFoldDB" id="A0A429ZKA5"/>
<dbReference type="Proteomes" id="UP000288490">
    <property type="component" value="Unassembled WGS sequence"/>
</dbReference>
<proteinExistence type="predicted"/>
<evidence type="ECO:0000313" key="2">
    <source>
        <dbReference type="Proteomes" id="UP000288490"/>
    </source>
</evidence>
<keyword evidence="2" id="KW-1185">Reference proteome</keyword>
<comment type="caution">
    <text evidence="1">The sequence shown here is derived from an EMBL/GenBank/DDBJ whole genome shotgun (WGS) entry which is preliminary data.</text>
</comment>
<evidence type="ECO:0000313" key="1">
    <source>
        <dbReference type="EMBL" id="RST94124.1"/>
    </source>
</evidence>
<reference evidence="1 2" key="1">
    <citation type="submission" date="2017-05" db="EMBL/GenBank/DDBJ databases">
        <title>Vagococcus spp. assemblies.</title>
        <authorList>
            <person name="Gulvik C.A."/>
        </authorList>
    </citation>
    <scope>NUCLEOTIDE SEQUENCE [LARGE SCALE GENOMIC DNA]</scope>
    <source>
        <strain evidence="1 2">SS1994</strain>
    </source>
</reference>
<protein>
    <submittedName>
        <fullName evidence="1">Uncharacterized protein</fullName>
    </submittedName>
</protein>
<name>A0A429ZKA5_9ENTE</name>
<gene>
    <name evidence="1" type="ORF">CBF36_07020</name>
</gene>
<organism evidence="1 2">
    <name type="scientific">Vagococcus bubulae</name>
    <dbReference type="NCBI Taxonomy" id="1977868"/>
    <lineage>
        <taxon>Bacteria</taxon>
        <taxon>Bacillati</taxon>
        <taxon>Bacillota</taxon>
        <taxon>Bacilli</taxon>
        <taxon>Lactobacillales</taxon>
        <taxon>Enterococcaceae</taxon>
        <taxon>Vagococcus</taxon>
    </lineage>
</organism>
<sequence length="257" mass="30551">MKVLRQNIYVHLDGISNSVLTKGLGHQDFDRYTIHRPKNLLLLDASEQEGEYEAHTGFRVIRGQENVDRYLSNLNYSTRREIKWLDFEEYDTLKRLTANEIAEILYLSHMKMQLRSPFFYKLQNNYAFFETEQEVMKVYYRNIDEFYQSLAQKITDKVLYQLNANRSLFSKRYTSMTPLPSDIVKELKSIMQEGTVFEFSQVGLNEGIYKIPVHVVEDNLRKIESDQLFLEEKVGVLTYQHQEKSWDFNTTDHPILF</sequence>